<evidence type="ECO:0000256" key="2">
    <source>
        <dbReference type="ARBA" id="ARBA00076566"/>
    </source>
</evidence>
<protein>
    <recommendedName>
        <fullName evidence="2">ATP synthase subunit s-like protein</fullName>
    </recommendedName>
</protein>
<dbReference type="Gene3D" id="3.80.10.10">
    <property type="entry name" value="Ribonuclease Inhibitor"/>
    <property type="match status" value="1"/>
</dbReference>
<evidence type="ECO:0000313" key="4">
    <source>
        <dbReference type="Proteomes" id="UP000614601"/>
    </source>
</evidence>
<evidence type="ECO:0000256" key="1">
    <source>
        <dbReference type="ARBA" id="ARBA00006901"/>
    </source>
</evidence>
<dbReference type="OrthoDB" id="1708588at2759"/>
<dbReference type="Proteomes" id="UP000614601">
    <property type="component" value="Unassembled WGS sequence"/>
</dbReference>
<dbReference type="SUPFAM" id="SSF52047">
    <property type="entry name" value="RNI-like"/>
    <property type="match status" value="1"/>
</dbReference>
<dbReference type="InterPro" id="IPR032675">
    <property type="entry name" value="LRR_dom_sf"/>
</dbReference>
<proteinExistence type="inferred from homology"/>
<dbReference type="AlphaFoldDB" id="A0A811LAP4"/>
<organism evidence="3 4">
    <name type="scientific">Bursaphelenchus okinawaensis</name>
    <dbReference type="NCBI Taxonomy" id="465554"/>
    <lineage>
        <taxon>Eukaryota</taxon>
        <taxon>Metazoa</taxon>
        <taxon>Ecdysozoa</taxon>
        <taxon>Nematoda</taxon>
        <taxon>Chromadorea</taxon>
        <taxon>Rhabditida</taxon>
        <taxon>Tylenchina</taxon>
        <taxon>Tylenchomorpha</taxon>
        <taxon>Aphelenchoidea</taxon>
        <taxon>Aphelenchoididae</taxon>
        <taxon>Bursaphelenchus</taxon>
    </lineage>
</organism>
<evidence type="ECO:0000313" key="3">
    <source>
        <dbReference type="EMBL" id="CAD5224234.1"/>
    </source>
</evidence>
<comment type="similarity">
    <text evidence="1">Belongs to the ATP synthase subunit s family.</text>
</comment>
<name>A0A811LAP4_9BILA</name>
<keyword evidence="4" id="KW-1185">Reference proteome</keyword>
<dbReference type="EMBL" id="CAJFCW020000005">
    <property type="protein sequence ID" value="CAG9119760.1"/>
    <property type="molecule type" value="Genomic_DNA"/>
</dbReference>
<sequence>MNTVRRLHKSTAASKWVRILWWPRFERWQDLEKGTRERKDEDTAIQNYYRLSDDYYISPEKREDALPVKQFEDQTRKDQNAPSLKTLTDHTTLRYVDHSYDNIRRVKRYEALQIRQYDQRFIAERLLFLGPDLAAAHFLVHRDIAIKFVGDDNWYKRSKWGTYSLPGRQVPGLYIEAIDASGSKLMYEGFENLYDLKHLRMLRLANCEYIDDWALSRVGGVCGSTLEFLDLSGCKNITHKGLAALRTARNLKHLRLDGLDHVDQLGKTVLMLEEMIPGLSVSGVNYEKELERLEWENRLKSDDRAVIDAKGNVFIEDDNGELFYVKGKISEKATVNDDDQPIATSTIRRQVPEMSEVEFERLDQLSQGRLRHLLIGSPSGYMWSDQVETILQHEHKLNLKDGVETDPKMLPKEERRKRLLSYGVDIDMLLEEEKKHLLINDTEERTKEAQAH</sequence>
<dbReference type="EMBL" id="CAJFDH010000005">
    <property type="protein sequence ID" value="CAD5224234.1"/>
    <property type="molecule type" value="Genomic_DNA"/>
</dbReference>
<reference evidence="3" key="1">
    <citation type="submission" date="2020-09" db="EMBL/GenBank/DDBJ databases">
        <authorList>
            <person name="Kikuchi T."/>
        </authorList>
    </citation>
    <scope>NUCLEOTIDE SEQUENCE</scope>
    <source>
        <strain evidence="3">SH1</strain>
    </source>
</reference>
<accession>A0A811LAP4</accession>
<dbReference type="FunFam" id="3.80.10.10:FF:000168">
    <property type="entry name" value="Distal membrane arm assembly complex 2"/>
    <property type="match status" value="1"/>
</dbReference>
<gene>
    <name evidence="3" type="ORF">BOKJ2_LOCUS10977</name>
</gene>
<comment type="caution">
    <text evidence="3">The sequence shown here is derived from an EMBL/GenBank/DDBJ whole genome shotgun (WGS) entry which is preliminary data.</text>
</comment>
<dbReference type="Proteomes" id="UP000783686">
    <property type="component" value="Unassembled WGS sequence"/>
</dbReference>